<dbReference type="PATRIC" id="fig|1299334.3.peg.5615"/>
<proteinExistence type="predicted"/>
<reference evidence="1" key="1">
    <citation type="submission" date="2014-01" db="EMBL/GenBank/DDBJ databases">
        <authorList>
            <person name="Brown-Elliot B."/>
            <person name="Wallace R."/>
            <person name="Lenaerts A."/>
            <person name="Ordway D."/>
            <person name="DeGroote M.A."/>
            <person name="Parker T."/>
            <person name="Sizemore C."/>
            <person name="Tallon L.J."/>
            <person name="Sadzewicz L.K."/>
            <person name="Sengamalay N."/>
            <person name="Fraser C.M."/>
            <person name="Hine E."/>
            <person name="Shefchek K.A."/>
            <person name="Das S.P."/>
            <person name="Tettelin H."/>
        </authorList>
    </citation>
    <scope>NUCLEOTIDE SEQUENCE [LARGE SCALE GENOMIC DNA]</scope>
    <source>
        <strain evidence="1">4042</strain>
    </source>
</reference>
<sequence length="39" mass="4273">MGHPQRVIVRKARAHGLPTPISDVVVPYWPRPATDPASV</sequence>
<evidence type="ECO:0000313" key="1">
    <source>
        <dbReference type="EMBL" id="EUA32633.1"/>
    </source>
</evidence>
<organism evidence="1">
    <name type="scientific">Mycobacterium xenopi 4042</name>
    <dbReference type="NCBI Taxonomy" id="1299334"/>
    <lineage>
        <taxon>Bacteria</taxon>
        <taxon>Bacillati</taxon>
        <taxon>Actinomycetota</taxon>
        <taxon>Actinomycetes</taxon>
        <taxon>Mycobacteriales</taxon>
        <taxon>Mycobacteriaceae</taxon>
        <taxon>Mycobacterium</taxon>
    </lineage>
</organism>
<gene>
    <name evidence="1" type="ORF">I553_10250</name>
</gene>
<name>X8ANK1_MYCXE</name>
<protein>
    <submittedName>
        <fullName evidence="1">Uncharacterized protein</fullName>
    </submittedName>
</protein>
<accession>X8ANK1</accession>
<dbReference type="EMBL" id="JAOB01000053">
    <property type="protein sequence ID" value="EUA32633.1"/>
    <property type="molecule type" value="Genomic_DNA"/>
</dbReference>
<comment type="caution">
    <text evidence="1">The sequence shown here is derived from an EMBL/GenBank/DDBJ whole genome shotgun (WGS) entry which is preliminary data.</text>
</comment>
<dbReference type="AlphaFoldDB" id="X8ANK1"/>